<dbReference type="AlphaFoldDB" id="A0A437PX82"/>
<evidence type="ECO:0000313" key="2">
    <source>
        <dbReference type="Proteomes" id="UP000282832"/>
    </source>
</evidence>
<sequence>MKQISLLLFILFSLLPKLYSQEVQGLFPGEKLTYKIHLGFIHAAEATIKTARQSETISNKKTYKIEVFGKTLGIFNLLTPVEDYWSANLTADDLLPLRTEFRKREVGYRKQESVQFLPEKEIAKIHSQQNNPTDKIQEISKTCRDLISGYFFLRNQNINQAKAGQKFTAKILMDSKIYDLWVIVKGNDTIENNLGKRNCVRASMVLPKNNLFEDQDAIRIWISDDKYQVPYKIEVQLKFGHLSIDLVDYQINDKKIY</sequence>
<comment type="caution">
    <text evidence="1">The sequence shown here is derived from an EMBL/GenBank/DDBJ whole genome shotgun (WGS) entry which is preliminary data.</text>
</comment>
<proteinExistence type="predicted"/>
<organism evidence="1 2">
    <name type="scientific">Sandaracinomonas limnophila</name>
    <dbReference type="NCBI Taxonomy" id="1862386"/>
    <lineage>
        <taxon>Bacteria</taxon>
        <taxon>Pseudomonadati</taxon>
        <taxon>Bacteroidota</taxon>
        <taxon>Cytophagia</taxon>
        <taxon>Cytophagales</taxon>
        <taxon>Flectobacillaceae</taxon>
        <taxon>Sandaracinomonas</taxon>
    </lineage>
</organism>
<reference evidence="1 2" key="1">
    <citation type="submission" date="2019-01" db="EMBL/GenBank/DDBJ databases">
        <authorList>
            <person name="Chen W.-M."/>
        </authorList>
    </citation>
    <scope>NUCLEOTIDE SEQUENCE [LARGE SCALE GENOMIC DNA]</scope>
    <source>
        <strain evidence="1 2">FSY-15</strain>
    </source>
</reference>
<dbReference type="Pfam" id="PF11306">
    <property type="entry name" value="DUF3108"/>
    <property type="match status" value="1"/>
</dbReference>
<dbReference type="Proteomes" id="UP000282832">
    <property type="component" value="Unassembled WGS sequence"/>
</dbReference>
<dbReference type="RefSeq" id="WP_127802400.1">
    <property type="nucleotide sequence ID" value="NZ_SACY01000001.1"/>
</dbReference>
<dbReference type="OrthoDB" id="9808473at2"/>
<keyword evidence="2" id="KW-1185">Reference proteome</keyword>
<protein>
    <submittedName>
        <fullName evidence="1">DUF3108 domain-containing protein</fullName>
    </submittedName>
</protein>
<dbReference type="InterPro" id="IPR021457">
    <property type="entry name" value="DUF3108"/>
</dbReference>
<dbReference type="EMBL" id="SACY01000001">
    <property type="protein sequence ID" value="RVU26849.1"/>
    <property type="molecule type" value="Genomic_DNA"/>
</dbReference>
<accession>A0A437PX82</accession>
<gene>
    <name evidence="1" type="ORF">EOJ36_02305</name>
</gene>
<evidence type="ECO:0000313" key="1">
    <source>
        <dbReference type="EMBL" id="RVU26849.1"/>
    </source>
</evidence>
<name>A0A437PX82_9BACT</name>